<dbReference type="Proteomes" id="UP001301958">
    <property type="component" value="Unassembled WGS sequence"/>
</dbReference>
<keyword evidence="1" id="KW-0812">Transmembrane</keyword>
<dbReference type="EMBL" id="MU865349">
    <property type="protein sequence ID" value="KAK4226339.1"/>
    <property type="molecule type" value="Genomic_DNA"/>
</dbReference>
<evidence type="ECO:0000256" key="1">
    <source>
        <dbReference type="SAM" id="Phobius"/>
    </source>
</evidence>
<gene>
    <name evidence="2" type="ORF">QBC38DRAFT_231711</name>
</gene>
<feature type="transmembrane region" description="Helical" evidence="1">
    <location>
        <begin position="55"/>
        <end position="75"/>
    </location>
</feature>
<organism evidence="2 3">
    <name type="scientific">Podospora fimiseda</name>
    <dbReference type="NCBI Taxonomy" id="252190"/>
    <lineage>
        <taxon>Eukaryota</taxon>
        <taxon>Fungi</taxon>
        <taxon>Dikarya</taxon>
        <taxon>Ascomycota</taxon>
        <taxon>Pezizomycotina</taxon>
        <taxon>Sordariomycetes</taxon>
        <taxon>Sordariomycetidae</taxon>
        <taxon>Sordariales</taxon>
        <taxon>Podosporaceae</taxon>
        <taxon>Podospora</taxon>
    </lineage>
</organism>
<name>A0AAN7H2I9_9PEZI</name>
<evidence type="ECO:0000313" key="3">
    <source>
        <dbReference type="Proteomes" id="UP001301958"/>
    </source>
</evidence>
<protein>
    <submittedName>
        <fullName evidence="2">Uncharacterized protein</fullName>
    </submittedName>
</protein>
<evidence type="ECO:0000313" key="2">
    <source>
        <dbReference type="EMBL" id="KAK4226339.1"/>
    </source>
</evidence>
<keyword evidence="3" id="KW-1185">Reference proteome</keyword>
<keyword evidence="1" id="KW-1133">Transmembrane helix</keyword>
<keyword evidence="1" id="KW-0472">Membrane</keyword>
<reference evidence="2" key="1">
    <citation type="journal article" date="2023" name="Mol. Phylogenet. Evol.">
        <title>Genome-scale phylogeny and comparative genomics of the fungal order Sordariales.</title>
        <authorList>
            <person name="Hensen N."/>
            <person name="Bonometti L."/>
            <person name="Westerberg I."/>
            <person name="Brannstrom I.O."/>
            <person name="Guillou S."/>
            <person name="Cros-Aarteil S."/>
            <person name="Calhoun S."/>
            <person name="Haridas S."/>
            <person name="Kuo A."/>
            <person name="Mondo S."/>
            <person name="Pangilinan J."/>
            <person name="Riley R."/>
            <person name="LaButti K."/>
            <person name="Andreopoulos B."/>
            <person name="Lipzen A."/>
            <person name="Chen C."/>
            <person name="Yan M."/>
            <person name="Daum C."/>
            <person name="Ng V."/>
            <person name="Clum A."/>
            <person name="Steindorff A."/>
            <person name="Ohm R.A."/>
            <person name="Martin F."/>
            <person name="Silar P."/>
            <person name="Natvig D.O."/>
            <person name="Lalanne C."/>
            <person name="Gautier V."/>
            <person name="Ament-Velasquez S.L."/>
            <person name="Kruys A."/>
            <person name="Hutchinson M.I."/>
            <person name="Powell A.J."/>
            <person name="Barry K."/>
            <person name="Miller A.N."/>
            <person name="Grigoriev I.V."/>
            <person name="Debuchy R."/>
            <person name="Gladieux P."/>
            <person name="Hiltunen Thoren M."/>
            <person name="Johannesson H."/>
        </authorList>
    </citation>
    <scope>NUCLEOTIDE SEQUENCE</scope>
    <source>
        <strain evidence="2">CBS 990.96</strain>
    </source>
</reference>
<sequence length="128" mass="15008">MRIVFPFLLIFLHPKIPSSQCLCIWLFVRGLAQAFFFFFFFFFDNWQRLREQGIVGNIGWLLFFLTCIAPDTLAVTQPVNLKITLSWPCARKTQCLEHSGDYSIVQPCFPMFYPFLSLESLEHGEILM</sequence>
<feature type="transmembrane region" description="Helical" evidence="1">
    <location>
        <begin position="24"/>
        <end position="43"/>
    </location>
</feature>
<reference evidence="2" key="2">
    <citation type="submission" date="2023-05" db="EMBL/GenBank/DDBJ databases">
        <authorList>
            <consortium name="Lawrence Berkeley National Laboratory"/>
            <person name="Steindorff A."/>
            <person name="Hensen N."/>
            <person name="Bonometti L."/>
            <person name="Westerberg I."/>
            <person name="Brannstrom I.O."/>
            <person name="Guillou S."/>
            <person name="Cros-Aarteil S."/>
            <person name="Calhoun S."/>
            <person name="Haridas S."/>
            <person name="Kuo A."/>
            <person name="Mondo S."/>
            <person name="Pangilinan J."/>
            <person name="Riley R."/>
            <person name="Labutti K."/>
            <person name="Andreopoulos B."/>
            <person name="Lipzen A."/>
            <person name="Chen C."/>
            <person name="Yanf M."/>
            <person name="Daum C."/>
            <person name="Ng V."/>
            <person name="Clum A."/>
            <person name="Ohm R."/>
            <person name="Martin F."/>
            <person name="Silar P."/>
            <person name="Natvig D."/>
            <person name="Lalanne C."/>
            <person name="Gautier V."/>
            <person name="Ament-Velasquez S.L."/>
            <person name="Kruys A."/>
            <person name="Hutchinson M.I."/>
            <person name="Powell A.J."/>
            <person name="Barry K."/>
            <person name="Miller A.N."/>
            <person name="Grigoriev I.V."/>
            <person name="Debuchy R."/>
            <person name="Gladieux P."/>
            <person name="Thoren M.H."/>
            <person name="Johannesson H."/>
        </authorList>
    </citation>
    <scope>NUCLEOTIDE SEQUENCE</scope>
    <source>
        <strain evidence="2">CBS 990.96</strain>
    </source>
</reference>
<accession>A0AAN7H2I9</accession>
<dbReference type="AlphaFoldDB" id="A0AAN7H2I9"/>
<proteinExistence type="predicted"/>
<comment type="caution">
    <text evidence="2">The sequence shown here is derived from an EMBL/GenBank/DDBJ whole genome shotgun (WGS) entry which is preliminary data.</text>
</comment>